<dbReference type="Proteomes" id="UP001286313">
    <property type="component" value="Unassembled WGS sequence"/>
</dbReference>
<reference evidence="2" key="1">
    <citation type="submission" date="2023-10" db="EMBL/GenBank/DDBJ databases">
        <title>Genome assemblies of two species of porcelain crab, Petrolisthes cinctipes and Petrolisthes manimaculis (Anomura: Porcellanidae).</title>
        <authorList>
            <person name="Angst P."/>
        </authorList>
    </citation>
    <scope>NUCLEOTIDE SEQUENCE</scope>
    <source>
        <strain evidence="2">PB745_01</strain>
        <tissue evidence="2">Gill</tissue>
    </source>
</reference>
<keyword evidence="3" id="KW-1185">Reference proteome</keyword>
<comment type="caution">
    <text evidence="2">The sequence shown here is derived from an EMBL/GenBank/DDBJ whole genome shotgun (WGS) entry which is preliminary data.</text>
</comment>
<evidence type="ECO:0000256" key="1">
    <source>
        <dbReference type="SAM" id="MobiDB-lite"/>
    </source>
</evidence>
<feature type="region of interest" description="Disordered" evidence="1">
    <location>
        <begin position="1"/>
        <end position="29"/>
    </location>
</feature>
<dbReference type="AlphaFoldDB" id="A0AAE1BH13"/>
<organism evidence="2 3">
    <name type="scientific">Petrolisthes cinctipes</name>
    <name type="common">Flat porcelain crab</name>
    <dbReference type="NCBI Taxonomy" id="88211"/>
    <lineage>
        <taxon>Eukaryota</taxon>
        <taxon>Metazoa</taxon>
        <taxon>Ecdysozoa</taxon>
        <taxon>Arthropoda</taxon>
        <taxon>Crustacea</taxon>
        <taxon>Multicrustacea</taxon>
        <taxon>Malacostraca</taxon>
        <taxon>Eumalacostraca</taxon>
        <taxon>Eucarida</taxon>
        <taxon>Decapoda</taxon>
        <taxon>Pleocyemata</taxon>
        <taxon>Anomura</taxon>
        <taxon>Galatheoidea</taxon>
        <taxon>Porcellanidae</taxon>
        <taxon>Petrolisthes</taxon>
    </lineage>
</organism>
<accession>A0AAE1BH13</accession>
<dbReference type="EMBL" id="JAWQEG010008274">
    <property type="protein sequence ID" value="KAK3850642.1"/>
    <property type="molecule type" value="Genomic_DNA"/>
</dbReference>
<name>A0AAE1BH13_PETCI</name>
<gene>
    <name evidence="2" type="ORF">Pcinc_042665</name>
</gene>
<evidence type="ECO:0000313" key="2">
    <source>
        <dbReference type="EMBL" id="KAK3850642.1"/>
    </source>
</evidence>
<protein>
    <submittedName>
        <fullName evidence="2">Uncharacterized protein</fullName>
    </submittedName>
</protein>
<sequence>MWGRDVGGGKKEKTNDLFYRALPPSQPDRETEIVEKRFGRRTEEYPEPRWNKKKEKKYHAFVFLKAKCFLGPLRIPTEQEGVIKKR</sequence>
<proteinExistence type="predicted"/>
<evidence type="ECO:0000313" key="3">
    <source>
        <dbReference type="Proteomes" id="UP001286313"/>
    </source>
</evidence>